<dbReference type="PROSITE" id="PS50089">
    <property type="entry name" value="ZF_RING_2"/>
    <property type="match status" value="1"/>
</dbReference>
<name>A0A9P4IX46_9PEZI</name>
<keyword evidence="1" id="KW-0479">Metal-binding</keyword>
<dbReference type="PANTHER" id="PTHR45798">
    <property type="entry name" value="RING-H2 FINGER PROTEIN ATL61-RELATED-RELATED"/>
    <property type="match status" value="1"/>
</dbReference>
<evidence type="ECO:0000256" key="5">
    <source>
        <dbReference type="SAM" id="MobiDB-lite"/>
    </source>
</evidence>
<gene>
    <name evidence="8" type="ORF">K461DRAFT_262655</name>
</gene>
<evidence type="ECO:0000256" key="1">
    <source>
        <dbReference type="ARBA" id="ARBA00022723"/>
    </source>
</evidence>
<feature type="region of interest" description="Disordered" evidence="5">
    <location>
        <begin position="466"/>
        <end position="508"/>
    </location>
</feature>
<dbReference type="InterPro" id="IPR001841">
    <property type="entry name" value="Znf_RING"/>
</dbReference>
<dbReference type="InterPro" id="IPR052788">
    <property type="entry name" value="RING-type_E3_ligase_ATL"/>
</dbReference>
<dbReference type="PANTHER" id="PTHR45798:SF88">
    <property type="entry name" value="RING-H2 FINGER PROTEIN ATL61-RELATED"/>
    <property type="match status" value="1"/>
</dbReference>
<evidence type="ECO:0000256" key="3">
    <source>
        <dbReference type="ARBA" id="ARBA00022833"/>
    </source>
</evidence>
<dbReference type="InterPro" id="IPR013083">
    <property type="entry name" value="Znf_RING/FYVE/PHD"/>
</dbReference>
<dbReference type="CDD" id="cd16454">
    <property type="entry name" value="RING-H2_PA-TM-RING"/>
    <property type="match status" value="1"/>
</dbReference>
<keyword evidence="2 4" id="KW-0863">Zinc-finger</keyword>
<proteinExistence type="predicted"/>
<accession>A0A9P4IX46</accession>
<keyword evidence="6" id="KW-0812">Transmembrane</keyword>
<dbReference type="Gene3D" id="3.30.40.10">
    <property type="entry name" value="Zinc/RING finger domain, C3HC4 (zinc finger)"/>
    <property type="match status" value="1"/>
</dbReference>
<keyword evidence="6" id="KW-0472">Membrane</keyword>
<organism evidence="8 9">
    <name type="scientific">Myriangium duriaei CBS 260.36</name>
    <dbReference type="NCBI Taxonomy" id="1168546"/>
    <lineage>
        <taxon>Eukaryota</taxon>
        <taxon>Fungi</taxon>
        <taxon>Dikarya</taxon>
        <taxon>Ascomycota</taxon>
        <taxon>Pezizomycotina</taxon>
        <taxon>Dothideomycetes</taxon>
        <taxon>Dothideomycetidae</taxon>
        <taxon>Myriangiales</taxon>
        <taxon>Myriangiaceae</taxon>
        <taxon>Myriangium</taxon>
    </lineage>
</organism>
<feature type="transmembrane region" description="Helical" evidence="6">
    <location>
        <begin position="219"/>
        <end position="244"/>
    </location>
</feature>
<comment type="caution">
    <text evidence="8">The sequence shown here is derived from an EMBL/GenBank/DDBJ whole genome shotgun (WGS) entry which is preliminary data.</text>
</comment>
<evidence type="ECO:0000256" key="6">
    <source>
        <dbReference type="SAM" id="Phobius"/>
    </source>
</evidence>
<evidence type="ECO:0000313" key="9">
    <source>
        <dbReference type="Proteomes" id="UP000799439"/>
    </source>
</evidence>
<keyword evidence="6" id="KW-1133">Transmembrane helix</keyword>
<feature type="compositionally biased region" description="Basic and acidic residues" evidence="5">
    <location>
        <begin position="477"/>
        <end position="487"/>
    </location>
</feature>
<evidence type="ECO:0000259" key="7">
    <source>
        <dbReference type="PROSITE" id="PS50089"/>
    </source>
</evidence>
<keyword evidence="9" id="KW-1185">Reference proteome</keyword>
<dbReference type="OrthoDB" id="21204at2759"/>
<dbReference type="SUPFAM" id="SSF57850">
    <property type="entry name" value="RING/U-box"/>
    <property type="match status" value="1"/>
</dbReference>
<dbReference type="EMBL" id="ML996093">
    <property type="protein sequence ID" value="KAF2148474.1"/>
    <property type="molecule type" value="Genomic_DNA"/>
</dbReference>
<evidence type="ECO:0000256" key="2">
    <source>
        <dbReference type="ARBA" id="ARBA00022771"/>
    </source>
</evidence>
<feature type="compositionally biased region" description="Basic and acidic residues" evidence="5">
    <location>
        <begin position="497"/>
        <end position="507"/>
    </location>
</feature>
<dbReference type="Pfam" id="PF13639">
    <property type="entry name" value="zf-RING_2"/>
    <property type="match status" value="1"/>
</dbReference>
<protein>
    <recommendedName>
        <fullName evidence="7">RING-type domain-containing protein</fullName>
    </recommendedName>
</protein>
<dbReference type="SMART" id="SM00184">
    <property type="entry name" value="RING"/>
    <property type="match status" value="1"/>
</dbReference>
<dbReference type="Proteomes" id="UP000799439">
    <property type="component" value="Unassembled WGS sequence"/>
</dbReference>
<sequence length="520" mass="57487">MAATSILLETVFLSNPNDPSTATQTGKQVNSSISYSSLIDTGITTLSTNLNSLGNSPNPAGFVYVPTLIPSDPCINESAPYIPANVTRISNIPGSHSLIALAPWLSPSCVQSYLGMGRHDAVKTFIFFLPNRTAAAPPTVNDPAWSLGDGGHWKNDNQYPVYAITTDVGNTLMNELNLYSGNISSVPNGAMLETQWPKDGFIRVAASINLNLTSGLPSLWIFLVIILAVLILVVGIISAIMHLVQRRRRHSLRRRVTNGEVDLETLGVKRVMVPKEVLEKMPVYVYEKTGSIAPAVTDDTSSNVNSLELPSKESDPTNAPKKATKANRSRTLSSTLNHFDQPTCAICLDDFVPAESRVRQLPCNHIFHPECVDVFLTQNSSLCPLCKKTSLPAGFCPTTITNTMVRRERILRQARQRANRVGFDGDPDDIIRQRNLRTFMLRRRAQDIEMNPRAPAPSAIEAISRRPSQPIPAQGPARREWIRRRIEAMTGPGAAPRDPDREQESRPIWRRTWRRVFPSA</sequence>
<keyword evidence="3" id="KW-0862">Zinc</keyword>
<reference evidence="8" key="1">
    <citation type="journal article" date="2020" name="Stud. Mycol.">
        <title>101 Dothideomycetes genomes: a test case for predicting lifestyles and emergence of pathogens.</title>
        <authorList>
            <person name="Haridas S."/>
            <person name="Albert R."/>
            <person name="Binder M."/>
            <person name="Bloem J."/>
            <person name="Labutti K."/>
            <person name="Salamov A."/>
            <person name="Andreopoulos B."/>
            <person name="Baker S."/>
            <person name="Barry K."/>
            <person name="Bills G."/>
            <person name="Bluhm B."/>
            <person name="Cannon C."/>
            <person name="Castanera R."/>
            <person name="Culley D."/>
            <person name="Daum C."/>
            <person name="Ezra D."/>
            <person name="Gonzalez J."/>
            <person name="Henrissat B."/>
            <person name="Kuo A."/>
            <person name="Liang C."/>
            <person name="Lipzen A."/>
            <person name="Lutzoni F."/>
            <person name="Magnuson J."/>
            <person name="Mondo S."/>
            <person name="Nolan M."/>
            <person name="Ohm R."/>
            <person name="Pangilinan J."/>
            <person name="Park H.-J."/>
            <person name="Ramirez L."/>
            <person name="Alfaro M."/>
            <person name="Sun H."/>
            <person name="Tritt A."/>
            <person name="Yoshinaga Y."/>
            <person name="Zwiers L.-H."/>
            <person name="Turgeon B."/>
            <person name="Goodwin S."/>
            <person name="Spatafora J."/>
            <person name="Crous P."/>
            <person name="Grigoriev I."/>
        </authorList>
    </citation>
    <scope>NUCLEOTIDE SEQUENCE</scope>
    <source>
        <strain evidence="8">CBS 260.36</strain>
    </source>
</reference>
<evidence type="ECO:0000256" key="4">
    <source>
        <dbReference type="PROSITE-ProRule" id="PRU00175"/>
    </source>
</evidence>
<feature type="domain" description="RING-type" evidence="7">
    <location>
        <begin position="344"/>
        <end position="387"/>
    </location>
</feature>
<dbReference type="AlphaFoldDB" id="A0A9P4IX46"/>
<feature type="region of interest" description="Disordered" evidence="5">
    <location>
        <begin position="297"/>
        <end position="332"/>
    </location>
</feature>
<evidence type="ECO:0000313" key="8">
    <source>
        <dbReference type="EMBL" id="KAF2148474.1"/>
    </source>
</evidence>
<dbReference type="GO" id="GO:0008270">
    <property type="term" value="F:zinc ion binding"/>
    <property type="evidence" value="ECO:0007669"/>
    <property type="project" value="UniProtKB-KW"/>
</dbReference>
<feature type="compositionally biased region" description="Polar residues" evidence="5">
    <location>
        <begin position="298"/>
        <end position="308"/>
    </location>
</feature>